<gene>
    <name evidence="2" type="primary">LOC115625488</name>
</gene>
<proteinExistence type="predicted"/>
<dbReference type="RefSeq" id="XP_030376398.1">
    <property type="nucleotide sequence ID" value="XM_030520538.1"/>
</dbReference>
<accession>A0A6J2TMM8</accession>
<sequence length="73" mass="8333">MFKFKSVGEVFNNFMCLCVTIIWVQCNFINAMLDFLLLCVPLSLVRPRLPDSEERPLVAECTLGAISAWLFAF</sequence>
<organism evidence="1 2">
    <name type="scientific">Drosophila lebanonensis</name>
    <name type="common">Fruit fly</name>
    <name type="synonym">Scaptodrosophila lebanonensis</name>
    <dbReference type="NCBI Taxonomy" id="7225"/>
    <lineage>
        <taxon>Eukaryota</taxon>
        <taxon>Metazoa</taxon>
        <taxon>Ecdysozoa</taxon>
        <taxon>Arthropoda</taxon>
        <taxon>Hexapoda</taxon>
        <taxon>Insecta</taxon>
        <taxon>Pterygota</taxon>
        <taxon>Neoptera</taxon>
        <taxon>Endopterygota</taxon>
        <taxon>Diptera</taxon>
        <taxon>Brachycera</taxon>
        <taxon>Muscomorpha</taxon>
        <taxon>Ephydroidea</taxon>
        <taxon>Drosophilidae</taxon>
        <taxon>Scaptodrosophila</taxon>
    </lineage>
</organism>
<protein>
    <submittedName>
        <fullName evidence="2">Uncharacterized protein LOC115625488</fullName>
    </submittedName>
</protein>
<reference evidence="2" key="1">
    <citation type="submission" date="2025-08" db="UniProtKB">
        <authorList>
            <consortium name="RefSeq"/>
        </authorList>
    </citation>
    <scope>IDENTIFICATION</scope>
    <source>
        <strain evidence="2">11010-0011.00</strain>
        <tissue evidence="2">Whole body</tissue>
    </source>
</reference>
<evidence type="ECO:0000313" key="2">
    <source>
        <dbReference type="RefSeq" id="XP_030376398.1"/>
    </source>
</evidence>
<dbReference type="Proteomes" id="UP000504634">
    <property type="component" value="Unplaced"/>
</dbReference>
<name>A0A6J2TMM8_DROLE</name>
<dbReference type="AlphaFoldDB" id="A0A6J2TMM8"/>
<keyword evidence="1" id="KW-1185">Reference proteome</keyword>
<dbReference type="OrthoDB" id="7814783at2759"/>
<dbReference type="GeneID" id="115625488"/>
<evidence type="ECO:0000313" key="1">
    <source>
        <dbReference type="Proteomes" id="UP000504634"/>
    </source>
</evidence>